<dbReference type="KEGG" id="smai:EXU30_08135"/>
<accession>A0A411PGD2</accession>
<evidence type="ECO:0008006" key="3">
    <source>
        <dbReference type="Google" id="ProtNLM"/>
    </source>
</evidence>
<evidence type="ECO:0000313" key="2">
    <source>
        <dbReference type="Proteomes" id="UP000291106"/>
    </source>
</evidence>
<dbReference type="RefSeq" id="WP_130599007.1">
    <property type="nucleotide sequence ID" value="NZ_CP036200.1"/>
</dbReference>
<dbReference type="AlphaFoldDB" id="A0A411PGD2"/>
<keyword evidence="2" id="KW-1185">Reference proteome</keyword>
<reference evidence="1 2" key="1">
    <citation type="submission" date="2019-02" db="EMBL/GenBank/DDBJ databases">
        <title>Shewanella sp. D4-2 isolated from Dokdo Island.</title>
        <authorList>
            <person name="Baek K."/>
        </authorList>
    </citation>
    <scope>NUCLEOTIDE SEQUENCE [LARGE SCALE GENOMIC DNA]</scope>
    <source>
        <strain evidence="1 2">D4-2</strain>
    </source>
</reference>
<sequence>MREHGSFEMEVRDQTLIVKCVDSWNIETVIRMCREYKQLAATICDQPWACLVDMTEWVLATPEMWAEIDKLNDWGNKHNQKFEAVVCSLALQKSLMVQSHEVLTNVETKFCKDLPEAYQWLADAGMLEPLHSEWSI</sequence>
<proteinExistence type="predicted"/>
<name>A0A411PGD2_9GAMM</name>
<protein>
    <recommendedName>
        <fullName evidence="3">STAS/SEC14 domain-containing protein</fullName>
    </recommendedName>
</protein>
<gene>
    <name evidence="1" type="ORF">EXU30_08135</name>
</gene>
<dbReference type="OrthoDB" id="5768127at2"/>
<organism evidence="1 2">
    <name type="scientific">Shewanella maritima</name>
    <dbReference type="NCBI Taxonomy" id="2520507"/>
    <lineage>
        <taxon>Bacteria</taxon>
        <taxon>Pseudomonadati</taxon>
        <taxon>Pseudomonadota</taxon>
        <taxon>Gammaproteobacteria</taxon>
        <taxon>Alteromonadales</taxon>
        <taxon>Shewanellaceae</taxon>
        <taxon>Shewanella</taxon>
    </lineage>
</organism>
<dbReference type="Proteomes" id="UP000291106">
    <property type="component" value="Chromosome"/>
</dbReference>
<evidence type="ECO:0000313" key="1">
    <source>
        <dbReference type="EMBL" id="QBF82659.1"/>
    </source>
</evidence>
<dbReference type="EMBL" id="CP036200">
    <property type="protein sequence ID" value="QBF82659.1"/>
    <property type="molecule type" value="Genomic_DNA"/>
</dbReference>